<reference evidence="2" key="1">
    <citation type="submission" date="2022-10" db="EMBL/GenBank/DDBJ databases">
        <authorList>
            <person name="Chen Y."/>
            <person name="Dougan E. K."/>
            <person name="Chan C."/>
            <person name="Rhodes N."/>
            <person name="Thang M."/>
        </authorList>
    </citation>
    <scope>NUCLEOTIDE SEQUENCE</scope>
</reference>
<gene>
    <name evidence="2" type="ORF">C1SCF055_LOCUS44267</name>
</gene>
<dbReference type="EMBL" id="CAMXCT010006773">
    <property type="protein sequence ID" value="CAI4019800.1"/>
    <property type="molecule type" value="Genomic_DNA"/>
</dbReference>
<evidence type="ECO:0000313" key="4">
    <source>
        <dbReference type="Proteomes" id="UP001152797"/>
    </source>
</evidence>
<dbReference type="EMBL" id="CAMXCT030006773">
    <property type="protein sequence ID" value="CAL4807112.1"/>
    <property type="molecule type" value="Genomic_DNA"/>
</dbReference>
<evidence type="ECO:0000313" key="3">
    <source>
        <dbReference type="EMBL" id="CAL1173175.1"/>
    </source>
</evidence>
<feature type="non-terminal residue" evidence="2">
    <location>
        <position position="103"/>
    </location>
</feature>
<proteinExistence type="predicted"/>
<dbReference type="AlphaFoldDB" id="A0A9P1GRR2"/>
<organism evidence="2">
    <name type="scientific">Cladocopium goreaui</name>
    <dbReference type="NCBI Taxonomy" id="2562237"/>
    <lineage>
        <taxon>Eukaryota</taxon>
        <taxon>Sar</taxon>
        <taxon>Alveolata</taxon>
        <taxon>Dinophyceae</taxon>
        <taxon>Suessiales</taxon>
        <taxon>Symbiodiniaceae</taxon>
        <taxon>Cladocopium</taxon>
    </lineage>
</organism>
<sequence length="103" mass="10823">MLGESRQASYLPPTAPNPGRAANAASTALRLLECNPESLLAPDASRRGGRLSAAKLARQRYEEALKANAVQGDLLEFDTPSASKIAEDAPNDEASTSVRFAPA</sequence>
<comment type="caution">
    <text evidence="2">The sequence shown here is derived from an EMBL/GenBank/DDBJ whole genome shotgun (WGS) entry which is preliminary data.</text>
</comment>
<evidence type="ECO:0000313" key="2">
    <source>
        <dbReference type="EMBL" id="CAI4019800.1"/>
    </source>
</evidence>
<evidence type="ECO:0000256" key="1">
    <source>
        <dbReference type="SAM" id="MobiDB-lite"/>
    </source>
</evidence>
<protein>
    <submittedName>
        <fullName evidence="2">Uncharacterized protein</fullName>
    </submittedName>
</protein>
<dbReference type="EMBL" id="CAMXCT020006773">
    <property type="protein sequence ID" value="CAL1173175.1"/>
    <property type="molecule type" value="Genomic_DNA"/>
</dbReference>
<keyword evidence="4" id="KW-1185">Reference proteome</keyword>
<feature type="compositionally biased region" description="Polar residues" evidence="1">
    <location>
        <begin position="93"/>
        <end position="103"/>
    </location>
</feature>
<reference evidence="3" key="2">
    <citation type="submission" date="2024-04" db="EMBL/GenBank/DDBJ databases">
        <authorList>
            <person name="Chen Y."/>
            <person name="Shah S."/>
            <person name="Dougan E. K."/>
            <person name="Thang M."/>
            <person name="Chan C."/>
        </authorList>
    </citation>
    <scope>NUCLEOTIDE SEQUENCE [LARGE SCALE GENOMIC DNA]</scope>
</reference>
<feature type="region of interest" description="Disordered" evidence="1">
    <location>
        <begin position="81"/>
        <end position="103"/>
    </location>
</feature>
<accession>A0A9P1GRR2</accession>
<feature type="region of interest" description="Disordered" evidence="1">
    <location>
        <begin position="1"/>
        <end position="23"/>
    </location>
</feature>
<dbReference type="Proteomes" id="UP001152797">
    <property type="component" value="Unassembled WGS sequence"/>
</dbReference>
<name>A0A9P1GRR2_9DINO</name>